<feature type="signal peptide" evidence="2">
    <location>
        <begin position="1"/>
        <end position="28"/>
    </location>
</feature>
<dbReference type="InterPro" id="IPR015202">
    <property type="entry name" value="GO-like_E_set"/>
</dbReference>
<dbReference type="AlphaFoldDB" id="A0AAV0QL46"/>
<accession>A0AAV0QL46</accession>
<keyword evidence="6" id="KW-1185">Reference proteome</keyword>
<feature type="domain" description="Galactose oxidase-like Early set" evidence="4">
    <location>
        <begin position="393"/>
        <end position="497"/>
    </location>
</feature>
<evidence type="ECO:0000313" key="6">
    <source>
        <dbReference type="Proteomes" id="UP001154282"/>
    </source>
</evidence>
<dbReference type="Pfam" id="PF09118">
    <property type="entry name" value="GO-like_E_set"/>
    <property type="match status" value="1"/>
</dbReference>
<evidence type="ECO:0000256" key="1">
    <source>
        <dbReference type="ARBA" id="ARBA00022729"/>
    </source>
</evidence>
<feature type="domain" description="Glyoxal oxidase N-terminal" evidence="3">
    <location>
        <begin position="54"/>
        <end position="345"/>
    </location>
</feature>
<reference evidence="5" key="1">
    <citation type="submission" date="2022-08" db="EMBL/GenBank/DDBJ databases">
        <authorList>
            <person name="Gutierrez-Valencia J."/>
        </authorList>
    </citation>
    <scope>NUCLEOTIDE SEQUENCE</scope>
</reference>
<dbReference type="PANTHER" id="PTHR32208">
    <property type="entry name" value="SECRETED PROTEIN-RELATED"/>
    <property type="match status" value="1"/>
</dbReference>
<evidence type="ECO:0000259" key="3">
    <source>
        <dbReference type="Pfam" id="PF07250"/>
    </source>
</evidence>
<dbReference type="InterPro" id="IPR011043">
    <property type="entry name" value="Gal_Oxase/kelch_b-propeller"/>
</dbReference>
<name>A0AAV0QL46_9ROSI</name>
<dbReference type="InterPro" id="IPR014756">
    <property type="entry name" value="Ig_E-set"/>
</dbReference>
<keyword evidence="1 2" id="KW-0732">Signal</keyword>
<dbReference type="InterPro" id="IPR009880">
    <property type="entry name" value="Glyoxal_oxidase_N"/>
</dbReference>
<dbReference type="InterPro" id="IPR013783">
    <property type="entry name" value="Ig-like_fold"/>
</dbReference>
<feature type="chain" id="PRO_5043426655" evidence="2">
    <location>
        <begin position="29"/>
        <end position="498"/>
    </location>
</feature>
<dbReference type="Gene3D" id="2.130.10.80">
    <property type="entry name" value="Galactose oxidase/kelch, beta-propeller"/>
    <property type="match status" value="1"/>
</dbReference>
<dbReference type="SUPFAM" id="SSF81296">
    <property type="entry name" value="E set domains"/>
    <property type="match status" value="1"/>
</dbReference>
<proteinExistence type="predicted"/>
<evidence type="ECO:0000259" key="4">
    <source>
        <dbReference type="Pfam" id="PF09118"/>
    </source>
</evidence>
<dbReference type="Gene3D" id="2.60.40.10">
    <property type="entry name" value="Immunoglobulins"/>
    <property type="match status" value="1"/>
</dbReference>
<comment type="caution">
    <text evidence="5">The sequence shown here is derived from an EMBL/GenBank/DDBJ whole genome shotgun (WGS) entry which is preliminary data.</text>
</comment>
<dbReference type="EMBL" id="CAMGYJ010000009">
    <property type="protein sequence ID" value="CAI0545079.1"/>
    <property type="molecule type" value="Genomic_DNA"/>
</dbReference>
<protein>
    <submittedName>
        <fullName evidence="5">Uncharacterized protein</fullName>
    </submittedName>
</protein>
<dbReference type="Pfam" id="PF07250">
    <property type="entry name" value="Glyoxal_oxid_N"/>
    <property type="match status" value="1"/>
</dbReference>
<organism evidence="5 6">
    <name type="scientific">Linum tenue</name>
    <dbReference type="NCBI Taxonomy" id="586396"/>
    <lineage>
        <taxon>Eukaryota</taxon>
        <taxon>Viridiplantae</taxon>
        <taxon>Streptophyta</taxon>
        <taxon>Embryophyta</taxon>
        <taxon>Tracheophyta</taxon>
        <taxon>Spermatophyta</taxon>
        <taxon>Magnoliopsida</taxon>
        <taxon>eudicotyledons</taxon>
        <taxon>Gunneridae</taxon>
        <taxon>Pentapetalae</taxon>
        <taxon>rosids</taxon>
        <taxon>fabids</taxon>
        <taxon>Malpighiales</taxon>
        <taxon>Linaceae</taxon>
        <taxon>Linum</taxon>
    </lineage>
</organism>
<dbReference type="PANTHER" id="PTHR32208:SF57">
    <property type="entry name" value="F14L17.20 PROTEIN"/>
    <property type="match status" value="1"/>
</dbReference>
<dbReference type="Proteomes" id="UP001154282">
    <property type="component" value="Unassembled WGS sequence"/>
</dbReference>
<sequence>MATKSQFLPPILPIPLCLFIAFLPEAAPSWPLPSEIAAGGAWVLLHQSIGISVMHMQVLRNNKVMMFDRTDFGTSNISLPDGKCRFDVTLSPVDCTAHSVLYDLASNTIRPLVLQTNTWCSSGSLDADGTLIQTGGHDEGERVVRSFAPCDDNSCDWVELYDTSLMNRRWYATNQILPDGRIIIVGGRSVFTYEFYPKSSSSSSQFDNQTLNFLWETRDPDEENNLYPFLHLLPDGNLFIFANNRSILFDYSANQVIKEYPVMPGGDRRNYPCTGSSVLLPLRLTECATPTAEVMICGGAPPGAFAKANNQSIYVEASRTCGRMTVSDPNPQWVMEQMPGPRLMAALSPDGRILVGGSNPHPTYNFTAGPYLTELSLEAFDPGYLNPDYAHLRPSILTVESSIDGTVKYQEMFSVSLMLPFPDPYEPVAVVLIAPSFSTHSFGMNQRMVVLGVERQPRFGLKMNVIGPKDVNVAPPGYYMLFIVHHGIPSPAVWVKVR</sequence>
<evidence type="ECO:0000256" key="2">
    <source>
        <dbReference type="SAM" id="SignalP"/>
    </source>
</evidence>
<evidence type="ECO:0000313" key="5">
    <source>
        <dbReference type="EMBL" id="CAI0545079.1"/>
    </source>
</evidence>
<dbReference type="InterPro" id="IPR037293">
    <property type="entry name" value="Gal_Oxidase_central_sf"/>
</dbReference>
<dbReference type="CDD" id="cd02851">
    <property type="entry name" value="E_set_GO_C"/>
    <property type="match status" value="1"/>
</dbReference>
<gene>
    <name evidence="5" type="ORF">LITE_LOCUS43427</name>
</gene>
<dbReference type="SUPFAM" id="SSF50965">
    <property type="entry name" value="Galactose oxidase, central domain"/>
    <property type="match status" value="1"/>
</dbReference>